<protein>
    <submittedName>
        <fullName evidence="2">Uncharacterized protein</fullName>
    </submittedName>
</protein>
<gene>
    <name evidence="2" type="ORF">C7M84_024214</name>
</gene>
<feature type="compositionally biased region" description="Polar residues" evidence="1">
    <location>
        <begin position="186"/>
        <end position="195"/>
    </location>
</feature>
<dbReference type="EMBL" id="QCYY01000796">
    <property type="protein sequence ID" value="ROT82620.1"/>
    <property type="molecule type" value="Genomic_DNA"/>
</dbReference>
<name>A0A3R7NBI8_PENVA</name>
<reference evidence="2 3" key="1">
    <citation type="submission" date="2018-04" db="EMBL/GenBank/DDBJ databases">
        <authorList>
            <person name="Zhang X."/>
            <person name="Yuan J."/>
            <person name="Li F."/>
            <person name="Xiang J."/>
        </authorList>
    </citation>
    <scope>NUCLEOTIDE SEQUENCE [LARGE SCALE GENOMIC DNA]</scope>
    <source>
        <tissue evidence="2">Muscle</tissue>
    </source>
</reference>
<organism evidence="2 3">
    <name type="scientific">Penaeus vannamei</name>
    <name type="common">Whiteleg shrimp</name>
    <name type="synonym">Litopenaeus vannamei</name>
    <dbReference type="NCBI Taxonomy" id="6689"/>
    <lineage>
        <taxon>Eukaryota</taxon>
        <taxon>Metazoa</taxon>
        <taxon>Ecdysozoa</taxon>
        <taxon>Arthropoda</taxon>
        <taxon>Crustacea</taxon>
        <taxon>Multicrustacea</taxon>
        <taxon>Malacostraca</taxon>
        <taxon>Eumalacostraca</taxon>
        <taxon>Eucarida</taxon>
        <taxon>Decapoda</taxon>
        <taxon>Dendrobranchiata</taxon>
        <taxon>Penaeoidea</taxon>
        <taxon>Penaeidae</taxon>
        <taxon>Penaeus</taxon>
    </lineage>
</organism>
<feature type="compositionally biased region" description="Pro residues" evidence="1">
    <location>
        <begin position="131"/>
        <end position="143"/>
    </location>
</feature>
<feature type="region of interest" description="Disordered" evidence="1">
    <location>
        <begin position="1"/>
        <end position="48"/>
    </location>
</feature>
<accession>A0A3R7NBI8</accession>
<dbReference type="Proteomes" id="UP000283509">
    <property type="component" value="Unassembled WGS sequence"/>
</dbReference>
<feature type="region of interest" description="Disordered" evidence="1">
    <location>
        <begin position="110"/>
        <end position="207"/>
    </location>
</feature>
<feature type="compositionally biased region" description="Polar residues" evidence="1">
    <location>
        <begin position="31"/>
        <end position="48"/>
    </location>
</feature>
<dbReference type="AlphaFoldDB" id="A0A3R7NBI8"/>
<evidence type="ECO:0000256" key="1">
    <source>
        <dbReference type="SAM" id="MobiDB-lite"/>
    </source>
</evidence>
<comment type="caution">
    <text evidence="2">The sequence shown here is derived from an EMBL/GenBank/DDBJ whole genome shotgun (WGS) entry which is preliminary data.</text>
</comment>
<reference evidence="2 3" key="2">
    <citation type="submission" date="2019-01" db="EMBL/GenBank/DDBJ databases">
        <title>The decoding of complex shrimp genome reveals the adaptation for benthos swimmer, frequently molting mechanism and breeding impact on genome.</title>
        <authorList>
            <person name="Sun Y."/>
            <person name="Gao Y."/>
            <person name="Yu Y."/>
        </authorList>
    </citation>
    <scope>NUCLEOTIDE SEQUENCE [LARGE SCALE GENOMIC DNA]</scope>
    <source>
        <tissue evidence="2">Muscle</tissue>
    </source>
</reference>
<keyword evidence="3" id="KW-1185">Reference proteome</keyword>
<evidence type="ECO:0000313" key="3">
    <source>
        <dbReference type="Proteomes" id="UP000283509"/>
    </source>
</evidence>
<proteinExistence type="predicted"/>
<feature type="compositionally biased region" description="Basic and acidic residues" evidence="1">
    <location>
        <begin position="153"/>
        <end position="162"/>
    </location>
</feature>
<evidence type="ECO:0000313" key="2">
    <source>
        <dbReference type="EMBL" id="ROT82620.1"/>
    </source>
</evidence>
<sequence>MARRSEELSALPEDTAHRHKTQPINTGLEPPQSSQNTTTPASTDANHTSQYGGVRYIVCVRREEGGGGHRGPAWCAPAEAPRRTLGAGGRGRPFPCFLLISLFLRGRGSMGTGRGQEERRPLFPSLAFPSPSLPHAPSPPLPRAPTQHVRIPRSLEGDERGRTQAPSDVASGECEPASLPRRASERQQTGKSSTRARGPAEGSPPPAARYYHEVMCLTYTEFSRGTAHPRLPRYTLPTAFATTLPTIHSLPDNSYNATTHSLQHNYNLTLATKQPLLPRYKTLAATHPLPDSRYHIPTTHSLSEHCNHIPATTSSLPPRHHSPATSALRPINAPQNQTSSQNHHTLLSSVPHACHGSYTTTLTTTITSCSTTYPSLRYQDESTTTANANPVPPGRLKSQCHRCHHEYQANASNFPP</sequence>